<feature type="region of interest" description="Disordered" evidence="10">
    <location>
        <begin position="1"/>
        <end position="53"/>
    </location>
</feature>
<evidence type="ECO:0000256" key="4">
    <source>
        <dbReference type="ARBA" id="ARBA00022679"/>
    </source>
</evidence>
<dbReference type="AlphaFoldDB" id="A0A4P6FFF2"/>
<evidence type="ECO:0000256" key="3">
    <source>
        <dbReference type="ARBA" id="ARBA00022676"/>
    </source>
</evidence>
<keyword evidence="4 12" id="KW-0808">Transferase</keyword>
<organism evidence="12 13">
    <name type="scientific">Agromyces protaetiae</name>
    <dbReference type="NCBI Taxonomy" id="2509455"/>
    <lineage>
        <taxon>Bacteria</taxon>
        <taxon>Bacillati</taxon>
        <taxon>Actinomycetota</taxon>
        <taxon>Actinomycetes</taxon>
        <taxon>Micrococcales</taxon>
        <taxon>Microbacteriaceae</taxon>
        <taxon>Agromyces</taxon>
    </lineage>
</organism>
<dbReference type="GO" id="GO:0005886">
    <property type="term" value="C:plasma membrane"/>
    <property type="evidence" value="ECO:0007669"/>
    <property type="project" value="UniProtKB-SubCell"/>
</dbReference>
<dbReference type="KEGG" id="agf:ET445_16435"/>
<feature type="compositionally biased region" description="Basic and acidic residues" evidence="10">
    <location>
        <begin position="43"/>
        <end position="53"/>
    </location>
</feature>
<feature type="compositionally biased region" description="Basic and acidic residues" evidence="10">
    <location>
        <begin position="127"/>
        <end position="138"/>
    </location>
</feature>
<dbReference type="PANTHER" id="PTHR43646">
    <property type="entry name" value="GLYCOSYLTRANSFERASE"/>
    <property type="match status" value="1"/>
</dbReference>
<dbReference type="InterPro" id="IPR029044">
    <property type="entry name" value="Nucleotide-diphossugar_trans"/>
</dbReference>
<gene>
    <name evidence="12" type="ORF">ET445_16435</name>
</gene>
<evidence type="ECO:0000256" key="1">
    <source>
        <dbReference type="ARBA" id="ARBA00004236"/>
    </source>
</evidence>
<evidence type="ECO:0000256" key="2">
    <source>
        <dbReference type="ARBA" id="ARBA00022475"/>
    </source>
</evidence>
<dbReference type="InterPro" id="IPR001173">
    <property type="entry name" value="Glyco_trans_2-like"/>
</dbReference>
<feature type="region of interest" description="Disordered" evidence="10">
    <location>
        <begin position="65"/>
        <end position="140"/>
    </location>
</feature>
<evidence type="ECO:0000256" key="9">
    <source>
        <dbReference type="ARBA" id="ARBA00040345"/>
    </source>
</evidence>
<feature type="compositionally biased region" description="Basic residues" evidence="10">
    <location>
        <begin position="10"/>
        <end position="20"/>
    </location>
</feature>
<evidence type="ECO:0000256" key="5">
    <source>
        <dbReference type="ARBA" id="ARBA00023136"/>
    </source>
</evidence>
<dbReference type="Pfam" id="PF00535">
    <property type="entry name" value="Glycos_transf_2"/>
    <property type="match status" value="1"/>
</dbReference>
<sequence>MARHAPRDGRGRHHRAHRTPRVADHHDGAVHVPLRCRPQVDQPRVRDRDGERRVHGGDVLLRRIRVHADPPAARHPLRDRGVGDDRRRRSARDRPDEARPTASSAAGRGAAGGVPRVAEGPEGGRGGLREGGRRERERLGRRRRCERPGCLVAVADRRGLPEGDGRRREPGVSDAFTVVVPAHDEEALIDAALRNLLDGDGDGARVVVVANGCSDATAAKARGHGERVEVIELDVPSKIAALNAGLARAECFPVVFVDADVTVSGRTLDELVARVEADPGVLAAAPALSVRPSPSWWVRQYYRVWALTDYRADAHVGSGVYLLTRGGADRLGSFPDLIADDLYVRQLFAPAERLAAADLRFEVDAPRSIRSLVARNARIAAGNRQLAMRYPDLAAAPAARGARSLAGRVWRHPSLWPGFAVYTAVYLAAHRRAERMLASASANASASAHAETAAIAWNRDETTRRAGA</sequence>
<name>A0A4P6FFF2_9MICO</name>
<evidence type="ECO:0000256" key="7">
    <source>
        <dbReference type="ARBA" id="ARBA00037904"/>
    </source>
</evidence>
<protein>
    <recommendedName>
        <fullName evidence="9">4,4'-diaponeurosporenoate glycosyltransferase</fullName>
    </recommendedName>
</protein>
<keyword evidence="13" id="KW-1185">Reference proteome</keyword>
<feature type="compositionally biased region" description="Low complexity" evidence="10">
    <location>
        <begin position="100"/>
        <end position="120"/>
    </location>
</feature>
<dbReference type="Proteomes" id="UP000291259">
    <property type="component" value="Chromosome"/>
</dbReference>
<evidence type="ECO:0000313" key="13">
    <source>
        <dbReference type="Proteomes" id="UP000291259"/>
    </source>
</evidence>
<comment type="pathway">
    <text evidence="7">Carotenoid biosynthesis; staphyloxanthin biosynthesis; staphyloxanthin from farnesyl diphosphate: step 4/5.</text>
</comment>
<feature type="compositionally biased region" description="Basic and acidic residues" evidence="10">
    <location>
        <begin position="76"/>
        <end position="99"/>
    </location>
</feature>
<proteinExistence type="inferred from homology"/>
<comment type="subcellular location">
    <subcellularLocation>
        <location evidence="1">Cell membrane</location>
    </subcellularLocation>
</comment>
<evidence type="ECO:0000256" key="8">
    <source>
        <dbReference type="ARBA" id="ARBA00038120"/>
    </source>
</evidence>
<evidence type="ECO:0000256" key="10">
    <source>
        <dbReference type="SAM" id="MobiDB-lite"/>
    </source>
</evidence>
<dbReference type="EMBL" id="CP035491">
    <property type="protein sequence ID" value="QAY74684.1"/>
    <property type="molecule type" value="Genomic_DNA"/>
</dbReference>
<comment type="function">
    <text evidence="6">Catalyzes the glycosylation of 4,4'-diaponeurosporenoate, i.e. the esterification of glucose at the C1'' position with the carboxyl group of 4,4'-diaponeurosporenic acid, to form glycosyl-4,4'-diaponeurosporenoate. This is a step in the biosynthesis of staphyloxanthin, an orange pigment present in most staphylococci strains.</text>
</comment>
<dbReference type="GO" id="GO:0016757">
    <property type="term" value="F:glycosyltransferase activity"/>
    <property type="evidence" value="ECO:0007669"/>
    <property type="project" value="UniProtKB-KW"/>
</dbReference>
<dbReference type="Gene3D" id="3.90.550.10">
    <property type="entry name" value="Spore Coat Polysaccharide Biosynthesis Protein SpsA, Chain A"/>
    <property type="match status" value="1"/>
</dbReference>
<dbReference type="SUPFAM" id="SSF53448">
    <property type="entry name" value="Nucleotide-diphospho-sugar transferases"/>
    <property type="match status" value="1"/>
</dbReference>
<dbReference type="PANTHER" id="PTHR43646:SF2">
    <property type="entry name" value="GLYCOSYLTRANSFERASE 2-LIKE DOMAIN-CONTAINING PROTEIN"/>
    <property type="match status" value="1"/>
</dbReference>
<feature type="domain" description="Glycosyltransferase 2-like" evidence="11">
    <location>
        <begin position="177"/>
        <end position="301"/>
    </location>
</feature>
<evidence type="ECO:0000256" key="6">
    <source>
        <dbReference type="ARBA" id="ARBA00037281"/>
    </source>
</evidence>
<accession>A0A4P6FFF2</accession>
<keyword evidence="2" id="KW-1003">Cell membrane</keyword>
<evidence type="ECO:0000313" key="12">
    <source>
        <dbReference type="EMBL" id="QAY74684.1"/>
    </source>
</evidence>
<keyword evidence="5" id="KW-0472">Membrane</keyword>
<dbReference type="OrthoDB" id="9771846at2"/>
<keyword evidence="3" id="KW-0328">Glycosyltransferase</keyword>
<comment type="similarity">
    <text evidence="8">Belongs to the glycosyltransferase 2 family. CrtQ subfamily.</text>
</comment>
<evidence type="ECO:0000259" key="11">
    <source>
        <dbReference type="Pfam" id="PF00535"/>
    </source>
</evidence>
<reference evidence="12 13" key="1">
    <citation type="submission" date="2019-01" db="EMBL/GenBank/DDBJ databases">
        <title>Genome sequencing of strain FW100M-8.</title>
        <authorList>
            <person name="Heo J."/>
            <person name="Kim S.-J."/>
            <person name="Kim J.-S."/>
            <person name="Hong S.-B."/>
            <person name="Kwon S.-W."/>
        </authorList>
    </citation>
    <scope>NUCLEOTIDE SEQUENCE [LARGE SCALE GENOMIC DNA]</scope>
    <source>
        <strain evidence="12 13">FW100M-8</strain>
    </source>
</reference>